<evidence type="ECO:0000313" key="3">
    <source>
        <dbReference type="Proteomes" id="UP001596053"/>
    </source>
</evidence>
<gene>
    <name evidence="2" type="ORF">ACFPOB_01615</name>
</gene>
<comment type="caution">
    <text evidence="2">The sequence shown here is derived from an EMBL/GenBank/DDBJ whole genome shotgun (WGS) entry which is preliminary data.</text>
</comment>
<proteinExistence type="predicted"/>
<dbReference type="CDD" id="cd16279">
    <property type="entry name" value="metallo-hydrolase-like_MBL-fold"/>
    <property type="match status" value="1"/>
</dbReference>
<evidence type="ECO:0000259" key="1">
    <source>
        <dbReference type="Pfam" id="PF12706"/>
    </source>
</evidence>
<keyword evidence="3" id="KW-1185">Reference proteome</keyword>
<dbReference type="InterPro" id="IPR001279">
    <property type="entry name" value="Metallo-B-lactamas"/>
</dbReference>
<sequence>MSLTVTILGCGSSGGVPRPGSGWGACDPTEPKNRRRRCSILVERQGPGGTTSVLVDTTPDLREQLLSAKINRLDATLFSHDHADHTHGIDDLRALVLHMRKRIPVHADAVTGATLRQRFAYLFETPPSSLYPPILDLEPLAAGEPLTIDGAGGPIEALPFRLEHGPNYDALGFRFGSLGYAPDVSAIPPESLAAMSGLDTLILDCLREAPHPSHFNLEQSLEAIAQLKPRRAILTNLHVDLDYASLFKRLPADIEPAFDGMKLTIEGQASAGGA</sequence>
<dbReference type="Pfam" id="PF12706">
    <property type="entry name" value="Lactamase_B_2"/>
    <property type="match status" value="1"/>
</dbReference>
<evidence type="ECO:0000313" key="2">
    <source>
        <dbReference type="EMBL" id="MFC5418253.1"/>
    </source>
</evidence>
<dbReference type="Proteomes" id="UP001596053">
    <property type="component" value="Unassembled WGS sequence"/>
</dbReference>
<accession>A0ABW0IMD3</accession>
<protein>
    <submittedName>
        <fullName evidence="2">MBL fold metallo-hydrolase</fullName>
    </submittedName>
</protein>
<dbReference type="PANTHER" id="PTHR42663:SF6">
    <property type="entry name" value="HYDROLASE C777.06C-RELATED"/>
    <property type="match status" value="1"/>
</dbReference>
<organism evidence="2 3">
    <name type="scientific">Bosea eneae</name>
    <dbReference type="NCBI Taxonomy" id="151454"/>
    <lineage>
        <taxon>Bacteria</taxon>
        <taxon>Pseudomonadati</taxon>
        <taxon>Pseudomonadota</taxon>
        <taxon>Alphaproteobacteria</taxon>
        <taxon>Hyphomicrobiales</taxon>
        <taxon>Boseaceae</taxon>
        <taxon>Bosea</taxon>
    </lineage>
</organism>
<reference evidence="3" key="1">
    <citation type="journal article" date="2019" name="Int. J. Syst. Evol. Microbiol.">
        <title>The Global Catalogue of Microorganisms (GCM) 10K type strain sequencing project: providing services to taxonomists for standard genome sequencing and annotation.</title>
        <authorList>
            <consortium name="The Broad Institute Genomics Platform"/>
            <consortium name="The Broad Institute Genome Sequencing Center for Infectious Disease"/>
            <person name="Wu L."/>
            <person name="Ma J."/>
        </authorList>
    </citation>
    <scope>NUCLEOTIDE SEQUENCE [LARGE SCALE GENOMIC DNA]</scope>
    <source>
        <strain evidence="3">NCAIM B.01391</strain>
    </source>
</reference>
<dbReference type="EMBL" id="JBHSLW010000005">
    <property type="protein sequence ID" value="MFC5418253.1"/>
    <property type="molecule type" value="Genomic_DNA"/>
</dbReference>
<feature type="domain" description="Metallo-beta-lactamase" evidence="1">
    <location>
        <begin position="52"/>
        <end position="235"/>
    </location>
</feature>
<dbReference type="Gene3D" id="3.60.15.10">
    <property type="entry name" value="Ribonuclease Z/Hydroxyacylglutathione hydrolase-like"/>
    <property type="match status" value="1"/>
</dbReference>
<name>A0ABW0IMD3_9HYPH</name>
<dbReference type="InterPro" id="IPR036866">
    <property type="entry name" value="RibonucZ/Hydroxyglut_hydro"/>
</dbReference>
<dbReference type="RefSeq" id="WP_377795383.1">
    <property type="nucleotide sequence ID" value="NZ_JBHSLW010000005.1"/>
</dbReference>
<dbReference type="PANTHER" id="PTHR42663">
    <property type="entry name" value="HYDROLASE C777.06C-RELATED-RELATED"/>
    <property type="match status" value="1"/>
</dbReference>
<dbReference type="SUPFAM" id="SSF56281">
    <property type="entry name" value="Metallo-hydrolase/oxidoreductase"/>
    <property type="match status" value="1"/>
</dbReference>